<gene>
    <name evidence="1" type="ORF">FPZ47_09580</name>
</gene>
<protein>
    <submittedName>
        <fullName evidence="1">DUF393 domain-containing protein</fullName>
    </submittedName>
</protein>
<name>A0A557XWF0_9MYCO</name>
<dbReference type="EMBL" id="VMQU01000031">
    <property type="protein sequence ID" value="TVS90391.1"/>
    <property type="molecule type" value="Genomic_DNA"/>
</dbReference>
<dbReference type="Proteomes" id="UP000320513">
    <property type="component" value="Unassembled WGS sequence"/>
</dbReference>
<evidence type="ECO:0000313" key="1">
    <source>
        <dbReference type="EMBL" id="TVS90391.1"/>
    </source>
</evidence>
<comment type="caution">
    <text evidence="1">The sequence shown here is derived from an EMBL/GenBank/DDBJ whole genome shotgun (WGS) entry which is preliminary data.</text>
</comment>
<dbReference type="RefSeq" id="WP_144950716.1">
    <property type="nucleotide sequence ID" value="NZ_VMQU01000031.1"/>
</dbReference>
<evidence type="ECO:0000313" key="2">
    <source>
        <dbReference type="Proteomes" id="UP000320513"/>
    </source>
</evidence>
<sequence length="126" mass="13538">MDGILVFDGRCGMCTRAAGRLARLDRTGRLQIEPFQAPGMAERLGVPGDRPPESAWWLDSSGAVSAGARAINSALSAALGTPIPLWVYRIPGIGAAQDAAYRWIAAHRYRFRGVTPLCEAEPQRCG</sequence>
<dbReference type="OrthoDB" id="9813713at2"/>
<keyword evidence="2" id="KW-1185">Reference proteome</keyword>
<dbReference type="Pfam" id="PF04134">
    <property type="entry name" value="DCC1-like"/>
    <property type="match status" value="1"/>
</dbReference>
<reference evidence="1 2" key="1">
    <citation type="submission" date="2019-07" db="EMBL/GenBank/DDBJ databases">
        <title>New Mycobacterium species.</title>
        <authorList>
            <person name="Tortoli E."/>
            <person name="Ghielmetti G."/>
            <person name="Friedel U."/>
            <person name="Trovato A."/>
        </authorList>
    </citation>
    <scope>NUCLEOTIDE SEQUENCE [LARGE SCALE GENOMIC DNA]</scope>
    <source>
        <strain evidence="1 2">16-83</strain>
    </source>
</reference>
<dbReference type="GO" id="GO:0015035">
    <property type="term" value="F:protein-disulfide reductase activity"/>
    <property type="evidence" value="ECO:0007669"/>
    <property type="project" value="InterPro"/>
</dbReference>
<organism evidence="1 2">
    <name type="scientific">Mycobacterium helveticum</name>
    <dbReference type="NCBI Taxonomy" id="2592811"/>
    <lineage>
        <taxon>Bacteria</taxon>
        <taxon>Bacillati</taxon>
        <taxon>Actinomycetota</taxon>
        <taxon>Actinomycetes</taxon>
        <taxon>Mycobacteriales</taxon>
        <taxon>Mycobacteriaceae</taxon>
        <taxon>Mycobacterium</taxon>
    </lineage>
</organism>
<proteinExistence type="predicted"/>
<dbReference type="AlphaFoldDB" id="A0A557XWF0"/>
<dbReference type="InterPro" id="IPR007263">
    <property type="entry name" value="DCC1-like"/>
</dbReference>
<accession>A0A557XWF0</accession>